<dbReference type="Gene3D" id="3.40.190.10">
    <property type="entry name" value="Periplasmic binding protein-like II"/>
    <property type="match status" value="2"/>
</dbReference>
<evidence type="ECO:0000256" key="2">
    <source>
        <dbReference type="ARBA" id="ARBA00004193"/>
    </source>
</evidence>
<dbReference type="AlphaFoldDB" id="A0A9Q2HFS1"/>
<evidence type="ECO:0000313" key="13">
    <source>
        <dbReference type="EMBL" id="MBB5176438.1"/>
    </source>
</evidence>
<dbReference type="PROSITE" id="PS51257">
    <property type="entry name" value="PROKAR_LIPOPROTEIN"/>
    <property type="match status" value="1"/>
</dbReference>
<comment type="function">
    <text evidence="10">Involved in the system for phosphate transport across the cytoplasmic membrane.</text>
</comment>
<dbReference type="GO" id="GO:0042301">
    <property type="term" value="F:phosphate ion binding"/>
    <property type="evidence" value="ECO:0007669"/>
    <property type="project" value="UniProtKB-UniRule"/>
</dbReference>
<comment type="function">
    <text evidence="1">Part of the ABC transporter complex PstSACB involved in phosphate import.</text>
</comment>
<evidence type="ECO:0000256" key="5">
    <source>
        <dbReference type="ARBA" id="ARBA00022448"/>
    </source>
</evidence>
<dbReference type="Pfam" id="PF12849">
    <property type="entry name" value="PBP_like_2"/>
    <property type="match status" value="1"/>
</dbReference>
<keyword evidence="10" id="KW-1003">Cell membrane</keyword>
<evidence type="ECO:0000256" key="9">
    <source>
        <dbReference type="ARBA" id="ARBA00023288"/>
    </source>
</evidence>
<evidence type="ECO:0000256" key="8">
    <source>
        <dbReference type="ARBA" id="ARBA00023139"/>
    </source>
</evidence>
<keyword evidence="9 10" id="KW-0449">Lipoprotein</keyword>
<dbReference type="Proteomes" id="UP000579136">
    <property type="component" value="Unassembled WGS sequence"/>
</dbReference>
<dbReference type="SUPFAM" id="SSF53850">
    <property type="entry name" value="Periplasmic binding protein-like II"/>
    <property type="match status" value="1"/>
</dbReference>
<reference evidence="13 14" key="1">
    <citation type="submission" date="2020-08" db="EMBL/GenBank/DDBJ databases">
        <title>Genomic Encyclopedia of Type Strains, Phase IV (KMG-IV): sequencing the most valuable type-strain genomes for metagenomic binning, comparative biology and taxonomic classification.</title>
        <authorList>
            <person name="Goeker M."/>
        </authorList>
    </citation>
    <scope>NUCLEOTIDE SEQUENCE [LARGE SCALE GENOMIC DNA]</scope>
    <source>
        <strain evidence="13 14">DSM 19163</strain>
    </source>
</reference>
<feature type="compositionally biased region" description="Polar residues" evidence="11">
    <location>
        <begin position="44"/>
        <end position="53"/>
    </location>
</feature>
<evidence type="ECO:0000256" key="11">
    <source>
        <dbReference type="SAM" id="MobiDB-lite"/>
    </source>
</evidence>
<evidence type="ECO:0000256" key="4">
    <source>
        <dbReference type="ARBA" id="ARBA00011529"/>
    </source>
</evidence>
<feature type="signal peptide" evidence="10">
    <location>
        <begin position="1"/>
        <end position="19"/>
    </location>
</feature>
<proteinExistence type="inferred from homology"/>
<organism evidence="13 14">
    <name type="scientific">Nosocomiicoccus ampullae</name>
    <dbReference type="NCBI Taxonomy" id="489910"/>
    <lineage>
        <taxon>Bacteria</taxon>
        <taxon>Bacillati</taxon>
        <taxon>Bacillota</taxon>
        <taxon>Bacilli</taxon>
        <taxon>Bacillales</taxon>
        <taxon>Staphylococcaceae</taxon>
        <taxon>Nosocomiicoccus</taxon>
    </lineage>
</organism>
<comment type="subcellular location">
    <subcellularLocation>
        <location evidence="2 10">Cell membrane</location>
        <topology evidence="2 10">Lipid-anchor</topology>
    </subcellularLocation>
</comment>
<dbReference type="RefSeq" id="WP_183674928.1">
    <property type="nucleotide sequence ID" value="NZ_CBCRYX010000008.1"/>
</dbReference>
<feature type="chain" id="PRO_5040534191" description="Phosphate-binding protein" evidence="10">
    <location>
        <begin position="20"/>
        <end position="323"/>
    </location>
</feature>
<comment type="caution">
    <text evidence="13">The sequence shown here is derived from an EMBL/GenBank/DDBJ whole genome shotgun (WGS) entry which is preliminary data.</text>
</comment>
<keyword evidence="5 10" id="KW-0813">Transport</keyword>
<protein>
    <recommendedName>
        <fullName evidence="10">Phosphate-binding protein</fullName>
    </recommendedName>
</protein>
<keyword evidence="6 10" id="KW-0592">Phosphate transport</keyword>
<keyword evidence="10" id="KW-0472">Membrane</keyword>
<dbReference type="EMBL" id="JACHHF010000007">
    <property type="protein sequence ID" value="MBB5176438.1"/>
    <property type="molecule type" value="Genomic_DNA"/>
</dbReference>
<evidence type="ECO:0000256" key="6">
    <source>
        <dbReference type="ARBA" id="ARBA00022592"/>
    </source>
</evidence>
<keyword evidence="14" id="KW-1185">Reference proteome</keyword>
<gene>
    <name evidence="13" type="ORF">HNQ45_001326</name>
</gene>
<dbReference type="GO" id="GO:0005886">
    <property type="term" value="C:plasma membrane"/>
    <property type="evidence" value="ECO:0007669"/>
    <property type="project" value="UniProtKB-SubCell"/>
</dbReference>
<dbReference type="InterPro" id="IPR011862">
    <property type="entry name" value="Phos-bd"/>
</dbReference>
<evidence type="ECO:0000256" key="3">
    <source>
        <dbReference type="ARBA" id="ARBA00008725"/>
    </source>
</evidence>
<evidence type="ECO:0000256" key="1">
    <source>
        <dbReference type="ARBA" id="ARBA00002841"/>
    </source>
</evidence>
<evidence type="ECO:0000259" key="12">
    <source>
        <dbReference type="Pfam" id="PF12849"/>
    </source>
</evidence>
<keyword evidence="7 10" id="KW-0732">Signal</keyword>
<dbReference type="GO" id="GO:0006817">
    <property type="term" value="P:phosphate ion transport"/>
    <property type="evidence" value="ECO:0007669"/>
    <property type="project" value="UniProtKB-UniRule"/>
</dbReference>
<dbReference type="PANTHER" id="PTHR30570">
    <property type="entry name" value="PERIPLASMIC PHOSPHATE BINDING COMPONENT OF PHOSPHATE ABC TRANSPORTER"/>
    <property type="match status" value="1"/>
</dbReference>
<name>A0A9Q2HFS1_9STAP</name>
<accession>A0A9Q2HFS1</accession>
<evidence type="ECO:0000313" key="14">
    <source>
        <dbReference type="Proteomes" id="UP000579136"/>
    </source>
</evidence>
<dbReference type="InterPro" id="IPR024370">
    <property type="entry name" value="PBP_domain"/>
</dbReference>
<comment type="similarity">
    <text evidence="3 10">Belongs to the PstS family.</text>
</comment>
<comment type="subunit">
    <text evidence="4 10">The complex is composed of two ATP-binding proteins (PstB), two transmembrane proteins (PstC and PstA) and a solute-binding protein (PstS).</text>
</comment>
<keyword evidence="8 10" id="KW-0564">Palmitate</keyword>
<dbReference type="NCBIfam" id="TIGR02136">
    <property type="entry name" value="ptsS_2"/>
    <property type="match status" value="1"/>
</dbReference>
<feature type="domain" description="PBP" evidence="12">
    <location>
        <begin position="43"/>
        <end position="291"/>
    </location>
</feature>
<feature type="region of interest" description="Disordered" evidence="11">
    <location>
        <begin position="21"/>
        <end position="53"/>
    </location>
</feature>
<sequence>MKKKSLSLAMMLVLGGSLAACNNSDEEDTSATNEDSTEVKDDQASTSQETVIGDGSSTVFPILEIINEDYNAEYGSAAEIGVSGTGAGFDRFISGETDFQNASRPIKDEEKEKLDEAGIEYTELEVAIDGLTVAVNKDNDFVEDLTFEELYKIYSGEATNWSDVRSDFPDEKIAVYGPDQSHGTHDFFKEEVMDDEDITGELIQDTNQVVNAVTSDKNAIGFFGYNFYLNNKDSLKALAIQGEDSSEAVEPTEENVKNYNYPLSRALYVYVADEKVKENDDLKQFIEFTLDNATAAAEDSGYVALDGDKLQEQKDKFNEISEN</sequence>
<dbReference type="InterPro" id="IPR050811">
    <property type="entry name" value="Phosphate_ABC_transporter"/>
</dbReference>
<dbReference type="PANTHER" id="PTHR30570:SF1">
    <property type="entry name" value="PHOSPHATE-BINDING PROTEIN PSTS"/>
    <property type="match status" value="1"/>
</dbReference>
<evidence type="ECO:0000256" key="10">
    <source>
        <dbReference type="RuleBase" id="RU367119"/>
    </source>
</evidence>
<evidence type="ECO:0000256" key="7">
    <source>
        <dbReference type="ARBA" id="ARBA00022729"/>
    </source>
</evidence>